<proteinExistence type="predicted"/>
<keyword evidence="2" id="KW-1185">Reference proteome</keyword>
<evidence type="ECO:0000313" key="2">
    <source>
        <dbReference type="Proteomes" id="UP000777438"/>
    </source>
</evidence>
<organism evidence="1 2">
    <name type="scientific">Thelonectria olida</name>
    <dbReference type="NCBI Taxonomy" id="1576542"/>
    <lineage>
        <taxon>Eukaryota</taxon>
        <taxon>Fungi</taxon>
        <taxon>Dikarya</taxon>
        <taxon>Ascomycota</taxon>
        <taxon>Pezizomycotina</taxon>
        <taxon>Sordariomycetes</taxon>
        <taxon>Hypocreomycetidae</taxon>
        <taxon>Hypocreales</taxon>
        <taxon>Nectriaceae</taxon>
        <taxon>Thelonectria</taxon>
    </lineage>
</organism>
<sequence length="217" mass="24554">MASSIDSIRGEILKNGFWSQENPEIGELLDDITRIHFKASTPEGLRLCRTAAFKNKSVSDVIKSFFPQSTLGFYRVYGRTRLTHCVLNRTDDMRILMVLGLSSGSEGTVYLESYKHRCEATEAKNGLLAIPDENLSDESLKALDIVPQHIRMARGGLAIVDAREWWRIGRGKWALLGFMIPDEVPHWTPLRFSVNLKNIIDEMISGTMGMNVVYFED</sequence>
<evidence type="ECO:0000313" key="1">
    <source>
        <dbReference type="EMBL" id="KAH6881089.1"/>
    </source>
</evidence>
<dbReference type="AlphaFoldDB" id="A0A9P8VX57"/>
<accession>A0A9P8VX57</accession>
<comment type="caution">
    <text evidence="1">The sequence shown here is derived from an EMBL/GenBank/DDBJ whole genome shotgun (WGS) entry which is preliminary data.</text>
</comment>
<dbReference type="Proteomes" id="UP000777438">
    <property type="component" value="Unassembled WGS sequence"/>
</dbReference>
<dbReference type="EMBL" id="JAGPYM010000024">
    <property type="protein sequence ID" value="KAH6881089.1"/>
    <property type="molecule type" value="Genomic_DNA"/>
</dbReference>
<protein>
    <submittedName>
        <fullName evidence="1">Uncharacterized protein</fullName>
    </submittedName>
</protein>
<dbReference type="OrthoDB" id="5068804at2759"/>
<name>A0A9P8VX57_9HYPO</name>
<reference evidence="1 2" key="1">
    <citation type="journal article" date="2021" name="Nat. Commun.">
        <title>Genetic determinants of endophytism in the Arabidopsis root mycobiome.</title>
        <authorList>
            <person name="Mesny F."/>
            <person name="Miyauchi S."/>
            <person name="Thiergart T."/>
            <person name="Pickel B."/>
            <person name="Atanasova L."/>
            <person name="Karlsson M."/>
            <person name="Huettel B."/>
            <person name="Barry K.W."/>
            <person name="Haridas S."/>
            <person name="Chen C."/>
            <person name="Bauer D."/>
            <person name="Andreopoulos W."/>
            <person name="Pangilinan J."/>
            <person name="LaButti K."/>
            <person name="Riley R."/>
            <person name="Lipzen A."/>
            <person name="Clum A."/>
            <person name="Drula E."/>
            <person name="Henrissat B."/>
            <person name="Kohler A."/>
            <person name="Grigoriev I.V."/>
            <person name="Martin F.M."/>
            <person name="Hacquard S."/>
        </authorList>
    </citation>
    <scope>NUCLEOTIDE SEQUENCE [LARGE SCALE GENOMIC DNA]</scope>
    <source>
        <strain evidence="1 2">MPI-CAGE-CH-0241</strain>
    </source>
</reference>
<gene>
    <name evidence="1" type="ORF">B0T10DRAFT_140607</name>
</gene>